<evidence type="ECO:0000313" key="3">
    <source>
        <dbReference type="EMBL" id="HIR08963.1"/>
    </source>
</evidence>
<dbReference type="GO" id="GO:0071555">
    <property type="term" value="P:cell wall organization"/>
    <property type="evidence" value="ECO:0007669"/>
    <property type="project" value="TreeGrafter"/>
</dbReference>
<dbReference type="GO" id="GO:0071972">
    <property type="term" value="F:peptidoglycan L,D-transpeptidase activity"/>
    <property type="evidence" value="ECO:0007669"/>
    <property type="project" value="TreeGrafter"/>
</dbReference>
<organism evidence="3 4">
    <name type="scientific">Candidatus Avoscillospira stercoripullorum</name>
    <dbReference type="NCBI Taxonomy" id="2840709"/>
    <lineage>
        <taxon>Bacteria</taxon>
        <taxon>Bacillati</taxon>
        <taxon>Bacillota</taxon>
        <taxon>Clostridia</taxon>
        <taxon>Eubacteriales</taxon>
        <taxon>Oscillospiraceae</taxon>
        <taxon>Oscillospiraceae incertae sedis</taxon>
        <taxon>Candidatus Avoscillospira</taxon>
    </lineage>
</organism>
<evidence type="ECO:0000259" key="2">
    <source>
        <dbReference type="Pfam" id="PF00905"/>
    </source>
</evidence>
<dbReference type="GO" id="GO:0008658">
    <property type="term" value="F:penicillin binding"/>
    <property type="evidence" value="ECO:0007669"/>
    <property type="project" value="InterPro"/>
</dbReference>
<keyword evidence="1" id="KW-1133">Transmembrane helix</keyword>
<dbReference type="Gene3D" id="3.90.1310.10">
    <property type="entry name" value="Penicillin-binding protein 2a (Domain 2)"/>
    <property type="match status" value="1"/>
</dbReference>
<sequence length="460" mass="49009">MRRISKRTVFLLILMGILVAGLLFFTARYFLHAREWVTFQGSPHVYSGSNLSSGRVTDRSGVLLLDSTGESRVYAEDETIRKATLHLLGDRYGYISAPILTEYADKLVGFSIVNGLYGAKQASNTAVLSISAQVQKVALEALSGYHGTVGVYNYKTGEILCAVTSPSYDPDNMPDIEGDQTGAYDGVYLNRFFQIATVPGSIFKALTAAAAIETLGDLSGRTFTCNGTLDIEGDTLVCNGTHGTQTLTQAFANSCNVAFGQLAMEVGAEAMEEYAEKLGITTSLSFDGLTTAAGSFDLTDAANFEIAWAGCGQYNDLINPCQYMTYMGVLANGGEAALPYIMDRVEGGVFAGYEHGKKTTGRVLERATTDTIAQMMRNNVVNIYGAWQFPDLEVCAKSGTAEVGDGTTPNATFAGFIRDTDYPLAFIVIIEHGGAGSAAAAPIAGKVLNACVDVLSQEKS</sequence>
<dbReference type="SUPFAM" id="SSF56601">
    <property type="entry name" value="beta-lactamase/transpeptidase-like"/>
    <property type="match status" value="1"/>
</dbReference>
<dbReference type="Pfam" id="PF00905">
    <property type="entry name" value="Transpeptidase"/>
    <property type="match status" value="1"/>
</dbReference>
<reference evidence="3" key="1">
    <citation type="submission" date="2020-10" db="EMBL/GenBank/DDBJ databases">
        <authorList>
            <person name="Gilroy R."/>
        </authorList>
    </citation>
    <scope>NUCLEOTIDE SEQUENCE</scope>
    <source>
        <strain evidence="3">ChiHjej9B8-7071</strain>
    </source>
</reference>
<dbReference type="InterPro" id="IPR012338">
    <property type="entry name" value="Beta-lactam/transpept-like"/>
</dbReference>
<feature type="domain" description="Penicillin-binding protein transpeptidase" evidence="2">
    <location>
        <begin position="147"/>
        <end position="448"/>
    </location>
</feature>
<keyword evidence="1" id="KW-0472">Membrane</keyword>
<comment type="caution">
    <text evidence="3">The sequence shown here is derived from an EMBL/GenBank/DDBJ whole genome shotgun (WGS) entry which is preliminary data.</text>
</comment>
<protein>
    <submittedName>
        <fullName evidence="3">Penicillin-binding protein</fullName>
    </submittedName>
</protein>
<evidence type="ECO:0000256" key="1">
    <source>
        <dbReference type="SAM" id="Phobius"/>
    </source>
</evidence>
<dbReference type="PANTHER" id="PTHR30627:SF24">
    <property type="entry name" value="PENICILLIN-BINDING PROTEIN 4B"/>
    <property type="match status" value="1"/>
</dbReference>
<dbReference type="InterPro" id="IPR001460">
    <property type="entry name" value="PCN-bd_Tpept"/>
</dbReference>
<reference evidence="3" key="2">
    <citation type="journal article" date="2021" name="PeerJ">
        <title>Extensive microbial diversity within the chicken gut microbiome revealed by metagenomics and culture.</title>
        <authorList>
            <person name="Gilroy R."/>
            <person name="Ravi A."/>
            <person name="Getino M."/>
            <person name="Pursley I."/>
            <person name="Horton D.L."/>
            <person name="Alikhan N.F."/>
            <person name="Baker D."/>
            <person name="Gharbi K."/>
            <person name="Hall N."/>
            <person name="Watson M."/>
            <person name="Adriaenssens E.M."/>
            <person name="Foster-Nyarko E."/>
            <person name="Jarju S."/>
            <person name="Secka A."/>
            <person name="Antonio M."/>
            <person name="Oren A."/>
            <person name="Chaudhuri R.R."/>
            <person name="La Ragione R."/>
            <person name="Hildebrand F."/>
            <person name="Pallen M.J."/>
        </authorList>
    </citation>
    <scope>NUCLEOTIDE SEQUENCE</scope>
    <source>
        <strain evidence="3">ChiHjej9B8-7071</strain>
    </source>
</reference>
<accession>A0A9D1D6W0</accession>
<name>A0A9D1D6W0_9FIRM</name>
<evidence type="ECO:0000313" key="4">
    <source>
        <dbReference type="Proteomes" id="UP000824258"/>
    </source>
</evidence>
<keyword evidence="1" id="KW-0812">Transmembrane</keyword>
<dbReference type="EMBL" id="DVGD01000030">
    <property type="protein sequence ID" value="HIR08963.1"/>
    <property type="molecule type" value="Genomic_DNA"/>
</dbReference>
<proteinExistence type="predicted"/>
<dbReference type="InterPro" id="IPR050515">
    <property type="entry name" value="Beta-lactam/transpept"/>
</dbReference>
<feature type="transmembrane region" description="Helical" evidence="1">
    <location>
        <begin position="9"/>
        <end position="31"/>
    </location>
</feature>
<dbReference type="GO" id="GO:0005886">
    <property type="term" value="C:plasma membrane"/>
    <property type="evidence" value="ECO:0007669"/>
    <property type="project" value="TreeGrafter"/>
</dbReference>
<dbReference type="Gene3D" id="3.40.710.10">
    <property type="entry name" value="DD-peptidase/beta-lactamase superfamily"/>
    <property type="match status" value="1"/>
</dbReference>
<dbReference type="Proteomes" id="UP000824258">
    <property type="component" value="Unassembled WGS sequence"/>
</dbReference>
<dbReference type="PANTHER" id="PTHR30627">
    <property type="entry name" value="PEPTIDOGLYCAN D,D-TRANSPEPTIDASE"/>
    <property type="match status" value="1"/>
</dbReference>
<dbReference type="AlphaFoldDB" id="A0A9D1D6W0"/>
<gene>
    <name evidence="3" type="ORF">IAA70_01015</name>
</gene>